<sequence>MRQTNARVLCRVQWWILLAQTEC</sequence>
<reference evidence="1" key="1">
    <citation type="submission" date="2014-11" db="EMBL/GenBank/DDBJ databases">
        <authorList>
            <person name="Amaro Gonzalez C."/>
        </authorList>
    </citation>
    <scope>NUCLEOTIDE SEQUENCE</scope>
</reference>
<dbReference type="AlphaFoldDB" id="A0A0E9X9H8"/>
<organism evidence="1">
    <name type="scientific">Anguilla anguilla</name>
    <name type="common">European freshwater eel</name>
    <name type="synonym">Muraena anguilla</name>
    <dbReference type="NCBI Taxonomy" id="7936"/>
    <lineage>
        <taxon>Eukaryota</taxon>
        <taxon>Metazoa</taxon>
        <taxon>Chordata</taxon>
        <taxon>Craniata</taxon>
        <taxon>Vertebrata</taxon>
        <taxon>Euteleostomi</taxon>
        <taxon>Actinopterygii</taxon>
        <taxon>Neopterygii</taxon>
        <taxon>Teleostei</taxon>
        <taxon>Anguilliformes</taxon>
        <taxon>Anguillidae</taxon>
        <taxon>Anguilla</taxon>
    </lineage>
</organism>
<name>A0A0E9X9H8_ANGAN</name>
<dbReference type="EMBL" id="GBXM01009180">
    <property type="protein sequence ID" value="JAH99397.1"/>
    <property type="molecule type" value="Transcribed_RNA"/>
</dbReference>
<proteinExistence type="predicted"/>
<evidence type="ECO:0000313" key="1">
    <source>
        <dbReference type="EMBL" id="JAH99397.1"/>
    </source>
</evidence>
<accession>A0A0E9X9H8</accession>
<reference evidence="1" key="2">
    <citation type="journal article" date="2015" name="Fish Shellfish Immunol.">
        <title>Early steps in the European eel (Anguilla anguilla)-Vibrio vulnificus interaction in the gills: Role of the RtxA13 toxin.</title>
        <authorList>
            <person name="Callol A."/>
            <person name="Pajuelo D."/>
            <person name="Ebbesson L."/>
            <person name="Teles M."/>
            <person name="MacKenzie S."/>
            <person name="Amaro C."/>
        </authorList>
    </citation>
    <scope>NUCLEOTIDE SEQUENCE</scope>
</reference>
<dbReference type="EMBL" id="GBXM01009182">
    <property type="protein sequence ID" value="JAH99395.1"/>
    <property type="molecule type" value="Transcribed_RNA"/>
</dbReference>
<protein>
    <submittedName>
        <fullName evidence="1">Uncharacterized protein</fullName>
    </submittedName>
</protein>